<dbReference type="OrthoDB" id="5589764at2759"/>
<keyword evidence="2" id="KW-1133">Transmembrane helix</keyword>
<reference evidence="3 4" key="1">
    <citation type="submission" date="2009-11" db="EMBL/GenBank/DDBJ databases">
        <title>Annotation of Allomyces macrogynus ATCC 38327.</title>
        <authorList>
            <consortium name="The Broad Institute Genome Sequencing Platform"/>
            <person name="Russ C."/>
            <person name="Cuomo C."/>
            <person name="Burger G."/>
            <person name="Gray M.W."/>
            <person name="Holland P.W.H."/>
            <person name="King N."/>
            <person name="Lang F.B.F."/>
            <person name="Roger A.J."/>
            <person name="Ruiz-Trillo I."/>
            <person name="Young S.K."/>
            <person name="Zeng Q."/>
            <person name="Gargeya S."/>
            <person name="Fitzgerald M."/>
            <person name="Haas B."/>
            <person name="Abouelleil A."/>
            <person name="Alvarado L."/>
            <person name="Arachchi H.M."/>
            <person name="Berlin A."/>
            <person name="Chapman S.B."/>
            <person name="Gearin G."/>
            <person name="Goldberg J."/>
            <person name="Griggs A."/>
            <person name="Gujja S."/>
            <person name="Hansen M."/>
            <person name="Heiman D."/>
            <person name="Howarth C."/>
            <person name="Larimer J."/>
            <person name="Lui A."/>
            <person name="MacDonald P.J.P."/>
            <person name="McCowen C."/>
            <person name="Montmayeur A."/>
            <person name="Murphy C."/>
            <person name="Neiman D."/>
            <person name="Pearson M."/>
            <person name="Priest M."/>
            <person name="Roberts A."/>
            <person name="Saif S."/>
            <person name="Shea T."/>
            <person name="Sisk P."/>
            <person name="Stolte C."/>
            <person name="Sykes S."/>
            <person name="Wortman J."/>
            <person name="Nusbaum C."/>
            <person name="Birren B."/>
        </authorList>
    </citation>
    <scope>NUCLEOTIDE SEQUENCE [LARGE SCALE GENOMIC DNA]</scope>
    <source>
        <strain evidence="3 4">ATCC 38327</strain>
    </source>
</reference>
<sequence>MSLFRDLPWPLPEWIARAGPTRVRSTSLDNHDRRSITGGGFVWSSSTFILALVLVLYASTTWNAVRLFWRRRSRFYAAMLVLIVVQLYDMTFTLFWLYTGATTVQMVLDYLACATFTILFSVLNLLRFRQIGEATWPRTTIFLGMCTALFAIYWVTHMIIGWYSIASTGCYGLPGGVTNDMFAIGYLSDAALNGALSTAFLVQLRAMSRGNVFRAGMQRYVTKAQFLLVFESVSLAAVLALQLIDPAVDPLWMTAYLAQGIRMAAYCTLLDLLTRIMARRRKASRITQSTSLSGPEAGGAGGSANACVLAAAQTRLASERAASGAATSRRAASGGKASGAPSTIETMPPSLQRSADMSGT</sequence>
<dbReference type="EMBL" id="GG745370">
    <property type="protein sequence ID" value="KNE71246.1"/>
    <property type="molecule type" value="Genomic_DNA"/>
</dbReference>
<dbReference type="AlphaFoldDB" id="A0A0L0T952"/>
<feature type="transmembrane region" description="Helical" evidence="2">
    <location>
        <begin position="75"/>
        <end position="98"/>
    </location>
</feature>
<organism evidence="3 4">
    <name type="scientific">Allomyces macrogynus (strain ATCC 38327)</name>
    <name type="common">Allomyces javanicus var. macrogynus</name>
    <dbReference type="NCBI Taxonomy" id="578462"/>
    <lineage>
        <taxon>Eukaryota</taxon>
        <taxon>Fungi</taxon>
        <taxon>Fungi incertae sedis</taxon>
        <taxon>Blastocladiomycota</taxon>
        <taxon>Blastocladiomycetes</taxon>
        <taxon>Blastocladiales</taxon>
        <taxon>Blastocladiaceae</taxon>
        <taxon>Allomyces</taxon>
    </lineage>
</organism>
<evidence type="ECO:0000256" key="2">
    <source>
        <dbReference type="SAM" id="Phobius"/>
    </source>
</evidence>
<feature type="transmembrane region" description="Helical" evidence="2">
    <location>
        <begin position="140"/>
        <end position="163"/>
    </location>
</feature>
<evidence type="ECO:0000313" key="4">
    <source>
        <dbReference type="Proteomes" id="UP000054350"/>
    </source>
</evidence>
<feature type="region of interest" description="Disordered" evidence="1">
    <location>
        <begin position="321"/>
        <end position="360"/>
    </location>
</feature>
<name>A0A0L0T952_ALLM3</name>
<feature type="transmembrane region" description="Helical" evidence="2">
    <location>
        <begin position="41"/>
        <end position="63"/>
    </location>
</feature>
<keyword evidence="2" id="KW-0812">Transmembrane</keyword>
<keyword evidence="2" id="KW-0472">Membrane</keyword>
<evidence type="ECO:0000313" key="3">
    <source>
        <dbReference type="EMBL" id="KNE71246.1"/>
    </source>
</evidence>
<reference evidence="4" key="2">
    <citation type="submission" date="2009-11" db="EMBL/GenBank/DDBJ databases">
        <title>The Genome Sequence of Allomyces macrogynus strain ATCC 38327.</title>
        <authorList>
            <consortium name="The Broad Institute Genome Sequencing Platform"/>
            <person name="Russ C."/>
            <person name="Cuomo C."/>
            <person name="Shea T."/>
            <person name="Young S.K."/>
            <person name="Zeng Q."/>
            <person name="Koehrsen M."/>
            <person name="Haas B."/>
            <person name="Borodovsky M."/>
            <person name="Guigo R."/>
            <person name="Alvarado L."/>
            <person name="Berlin A."/>
            <person name="Borenstein D."/>
            <person name="Chen Z."/>
            <person name="Engels R."/>
            <person name="Freedman E."/>
            <person name="Gellesch M."/>
            <person name="Goldberg J."/>
            <person name="Griggs A."/>
            <person name="Gujja S."/>
            <person name="Heiman D."/>
            <person name="Hepburn T."/>
            <person name="Howarth C."/>
            <person name="Jen D."/>
            <person name="Larson L."/>
            <person name="Lewis B."/>
            <person name="Mehta T."/>
            <person name="Park D."/>
            <person name="Pearson M."/>
            <person name="Roberts A."/>
            <person name="Saif S."/>
            <person name="Shenoy N."/>
            <person name="Sisk P."/>
            <person name="Stolte C."/>
            <person name="Sykes S."/>
            <person name="Walk T."/>
            <person name="White J."/>
            <person name="Yandava C."/>
            <person name="Burger G."/>
            <person name="Gray M.W."/>
            <person name="Holland P.W.H."/>
            <person name="King N."/>
            <person name="Lang F.B.F."/>
            <person name="Roger A.J."/>
            <person name="Ruiz-Trillo I."/>
            <person name="Lander E."/>
            <person name="Nusbaum C."/>
        </authorList>
    </citation>
    <scope>NUCLEOTIDE SEQUENCE [LARGE SCALE GENOMIC DNA]</scope>
    <source>
        <strain evidence="4">ATCC 38327</strain>
    </source>
</reference>
<protein>
    <recommendedName>
        <fullName evidence="5">G-protein coupled receptors family 1 profile domain-containing protein</fullName>
    </recommendedName>
</protein>
<dbReference type="VEuPathDB" id="FungiDB:AMAG_15900"/>
<feature type="transmembrane region" description="Helical" evidence="2">
    <location>
        <begin position="256"/>
        <end position="278"/>
    </location>
</feature>
<feature type="transmembrane region" description="Helical" evidence="2">
    <location>
        <begin position="225"/>
        <end position="244"/>
    </location>
</feature>
<gene>
    <name evidence="3" type="ORF">AMAG_15900</name>
</gene>
<proteinExistence type="predicted"/>
<evidence type="ECO:0008006" key="5">
    <source>
        <dbReference type="Google" id="ProtNLM"/>
    </source>
</evidence>
<feature type="compositionally biased region" description="Polar residues" evidence="1">
    <location>
        <begin position="343"/>
        <end position="360"/>
    </location>
</feature>
<feature type="transmembrane region" description="Helical" evidence="2">
    <location>
        <begin position="183"/>
        <end position="204"/>
    </location>
</feature>
<dbReference type="Proteomes" id="UP000054350">
    <property type="component" value="Unassembled WGS sequence"/>
</dbReference>
<keyword evidence="4" id="KW-1185">Reference proteome</keyword>
<feature type="transmembrane region" description="Helical" evidence="2">
    <location>
        <begin position="104"/>
        <end position="128"/>
    </location>
</feature>
<accession>A0A0L0T952</accession>
<feature type="compositionally biased region" description="Low complexity" evidence="1">
    <location>
        <begin position="321"/>
        <end position="342"/>
    </location>
</feature>
<evidence type="ECO:0000256" key="1">
    <source>
        <dbReference type="SAM" id="MobiDB-lite"/>
    </source>
</evidence>